<name>A0ABY8ETN6_MALFU</name>
<dbReference type="PANTHER" id="PTHR31749:SF3">
    <property type="entry name" value="KINETOCHORE-ASSOCIATED PROTEIN NSL1 HOMOLOG"/>
    <property type="match status" value="1"/>
</dbReference>
<dbReference type="EMBL" id="CP046236">
    <property type="protein sequence ID" value="WFD48075.1"/>
    <property type="molecule type" value="Genomic_DNA"/>
</dbReference>
<dbReference type="PANTHER" id="PTHR31749">
    <property type="entry name" value="KINETOCHORE-ASSOCIATED PROTEIN NSL1 HOMOLOG"/>
    <property type="match status" value="1"/>
</dbReference>
<proteinExistence type="predicted"/>
<protein>
    <submittedName>
        <fullName evidence="1">Uncharacterized protein</fullName>
    </submittedName>
</protein>
<dbReference type="Pfam" id="PF08641">
    <property type="entry name" value="Mis14"/>
    <property type="match status" value="1"/>
</dbReference>
<dbReference type="Proteomes" id="UP000818624">
    <property type="component" value="Chromosome 3"/>
</dbReference>
<accession>A0ABY8ETN6</accession>
<evidence type="ECO:0000313" key="2">
    <source>
        <dbReference type="Proteomes" id="UP000818624"/>
    </source>
</evidence>
<evidence type="ECO:0000313" key="1">
    <source>
        <dbReference type="EMBL" id="WFD48075.1"/>
    </source>
</evidence>
<sequence length="206" mass="23447">MPKELPKVDLEDPSDLDYIADTVRRYALDVGKERLRARSQRGGASALEETMEQALDRWVYAARTRLMHNVLINGLTFGEYSKQEAAMEPFDEQLASRVSALSDDVDEMTERVVACRKRIPSAYAQAVQQRSEALSALINAREERRQRKLRKSKPRARFPALIKGEPLCGTLTHSHAVDVEAKARTEEVLRTVYTQLHQLRSVSAFY</sequence>
<keyword evidence="2" id="KW-1185">Reference proteome</keyword>
<gene>
    <name evidence="1" type="ORF">GLX27_002742</name>
</gene>
<reference evidence="1 2" key="1">
    <citation type="journal article" date="2020" name="Elife">
        <title>Loss of centromere function drives karyotype evolution in closely related Malassezia species.</title>
        <authorList>
            <person name="Sankaranarayanan S.R."/>
            <person name="Ianiri G."/>
            <person name="Coelho M.A."/>
            <person name="Reza M.H."/>
            <person name="Thimmappa B.C."/>
            <person name="Ganguly P."/>
            <person name="Vadnala R.N."/>
            <person name="Sun S."/>
            <person name="Siddharthan R."/>
            <person name="Tellgren-Roth C."/>
            <person name="Dawson T.L."/>
            <person name="Heitman J."/>
            <person name="Sanyal K."/>
        </authorList>
    </citation>
    <scope>NUCLEOTIDE SEQUENCE [LARGE SCALE GENOMIC DNA]</scope>
    <source>
        <strain evidence="1">CBS14141</strain>
    </source>
</reference>
<organism evidence="1 2">
    <name type="scientific">Malassezia furfur</name>
    <name type="common">Pityriasis versicolor infection agent</name>
    <name type="synonym">Pityrosporum furfur</name>
    <dbReference type="NCBI Taxonomy" id="55194"/>
    <lineage>
        <taxon>Eukaryota</taxon>
        <taxon>Fungi</taxon>
        <taxon>Dikarya</taxon>
        <taxon>Basidiomycota</taxon>
        <taxon>Ustilaginomycotina</taxon>
        <taxon>Malasseziomycetes</taxon>
        <taxon>Malasseziales</taxon>
        <taxon>Malasseziaceae</taxon>
        <taxon>Malassezia</taxon>
    </lineage>
</organism>
<dbReference type="InterPro" id="IPR013950">
    <property type="entry name" value="Mis14/Nsl1"/>
</dbReference>